<reference evidence="3 4" key="2">
    <citation type="journal article" date="2018" name="Elife">
        <title>Firefly genomes illuminate parallel origins of bioluminescence in beetles.</title>
        <authorList>
            <person name="Fallon T.R."/>
            <person name="Lower S.E."/>
            <person name="Chang C.H."/>
            <person name="Bessho-Uehara M."/>
            <person name="Martin G.J."/>
            <person name="Bewick A.J."/>
            <person name="Behringer M."/>
            <person name="Debat H.J."/>
            <person name="Wong I."/>
            <person name="Day J.C."/>
            <person name="Suvorov A."/>
            <person name="Silva C.J."/>
            <person name="Stanger-Hall K.F."/>
            <person name="Hall D.W."/>
            <person name="Schmitz R.J."/>
            <person name="Nelson D.R."/>
            <person name="Lewis S.M."/>
            <person name="Shigenobu S."/>
            <person name="Bybee S.M."/>
            <person name="Larracuente A.M."/>
            <person name="Oba Y."/>
            <person name="Weng J.K."/>
        </authorList>
    </citation>
    <scope>NUCLEOTIDE SEQUENCE [LARGE SCALE GENOMIC DNA]</scope>
    <source>
        <strain evidence="3">1611_PpyrPB1</strain>
        <tissue evidence="3">Whole body</tissue>
    </source>
</reference>
<dbReference type="EMBL" id="GEZM01017640">
    <property type="protein sequence ID" value="JAV90529.1"/>
    <property type="molecule type" value="Transcribed_RNA"/>
</dbReference>
<dbReference type="PANTHER" id="PTHR11440">
    <property type="entry name" value="LECITHIN-CHOLESTEROL ACYLTRANSFERASE-RELATED"/>
    <property type="match status" value="1"/>
</dbReference>
<feature type="signal peptide" evidence="1">
    <location>
        <begin position="1"/>
        <end position="20"/>
    </location>
</feature>
<feature type="chain" id="PRO_5011907530" description="Group XV phospholipase A2" evidence="1">
    <location>
        <begin position="21"/>
        <end position="401"/>
    </location>
</feature>
<dbReference type="EMBL" id="VVIM01000006">
    <property type="protein sequence ID" value="KAB0798285.1"/>
    <property type="molecule type" value="Genomic_DNA"/>
</dbReference>
<dbReference type="EMBL" id="GEZM01017633">
    <property type="protein sequence ID" value="JAV90532.1"/>
    <property type="molecule type" value="Transcribed_RNA"/>
</dbReference>
<name>A0A1Y1MXZ0_PHOPY</name>
<dbReference type="GO" id="GO:0008374">
    <property type="term" value="F:O-acyltransferase activity"/>
    <property type="evidence" value="ECO:0007669"/>
    <property type="project" value="InterPro"/>
</dbReference>
<keyword evidence="1" id="KW-0732">Signal</keyword>
<evidence type="ECO:0008006" key="5">
    <source>
        <dbReference type="Google" id="ProtNLM"/>
    </source>
</evidence>
<evidence type="ECO:0000313" key="3">
    <source>
        <dbReference type="EMBL" id="KAB0798285.1"/>
    </source>
</evidence>
<organism evidence="2">
    <name type="scientific">Photinus pyralis</name>
    <name type="common">Common eastern firefly</name>
    <name type="synonym">Lampyris pyralis</name>
    <dbReference type="NCBI Taxonomy" id="7054"/>
    <lineage>
        <taxon>Eukaryota</taxon>
        <taxon>Metazoa</taxon>
        <taxon>Ecdysozoa</taxon>
        <taxon>Arthropoda</taxon>
        <taxon>Hexapoda</taxon>
        <taxon>Insecta</taxon>
        <taxon>Pterygota</taxon>
        <taxon>Neoptera</taxon>
        <taxon>Endopterygota</taxon>
        <taxon>Coleoptera</taxon>
        <taxon>Polyphaga</taxon>
        <taxon>Elateriformia</taxon>
        <taxon>Elateroidea</taxon>
        <taxon>Lampyridae</taxon>
        <taxon>Lampyrinae</taxon>
        <taxon>Photinus</taxon>
    </lineage>
</organism>
<protein>
    <recommendedName>
        <fullName evidence="5">Group XV phospholipase A2</fullName>
    </recommendedName>
</protein>
<proteinExistence type="predicted"/>
<dbReference type="AlphaFoldDB" id="A0A1Y1MXZ0"/>
<dbReference type="InterPro" id="IPR029058">
    <property type="entry name" value="AB_hydrolase_fold"/>
</dbReference>
<reference evidence="3" key="3">
    <citation type="submission" date="2019-08" db="EMBL/GenBank/DDBJ databases">
        <authorList>
            <consortium name="Photinus pyralis genome working group"/>
            <person name="Fallon T.R."/>
            <person name="Sander Lower S.E."/>
            <person name="Weng J.-K."/>
        </authorList>
    </citation>
    <scope>NUCLEOTIDE SEQUENCE</scope>
    <source>
        <strain evidence="3">1611_PpyrPB1</strain>
        <tissue evidence="3">Whole body</tissue>
    </source>
</reference>
<dbReference type="FunCoup" id="A0A1Y1MXZ0">
    <property type="interactions" value="180"/>
</dbReference>
<dbReference type="InParanoid" id="A0A1Y1MXZ0"/>
<dbReference type="EMBL" id="GEZM01017642">
    <property type="protein sequence ID" value="JAV90527.1"/>
    <property type="molecule type" value="Transcribed_RNA"/>
</dbReference>
<evidence type="ECO:0000313" key="4">
    <source>
        <dbReference type="Proteomes" id="UP000327044"/>
    </source>
</evidence>
<accession>A0A1Y1MXZ0</accession>
<keyword evidence="4" id="KW-1185">Reference proteome</keyword>
<evidence type="ECO:0000256" key="1">
    <source>
        <dbReference type="SAM" id="SignalP"/>
    </source>
</evidence>
<evidence type="ECO:0000313" key="2">
    <source>
        <dbReference type="EMBL" id="JAV90524.1"/>
    </source>
</evidence>
<dbReference type="GO" id="GO:0006629">
    <property type="term" value="P:lipid metabolic process"/>
    <property type="evidence" value="ECO:0007669"/>
    <property type="project" value="InterPro"/>
</dbReference>
<reference evidence="2" key="1">
    <citation type="journal article" date="2016" name="Sci. Rep.">
        <title>Molecular characterization of firefly nuptial gifts: a multi-omics approach sheds light on postcopulatory sexual selection.</title>
        <authorList>
            <person name="Al-Wathiqui N."/>
            <person name="Fallon T.R."/>
            <person name="South A."/>
            <person name="Weng J.K."/>
            <person name="Lewis S.M."/>
        </authorList>
    </citation>
    <scope>NUCLEOTIDE SEQUENCE</scope>
</reference>
<dbReference type="OrthoDB" id="190846at2759"/>
<sequence length="401" mass="45199">MRLIHTSVIVLSLIFSSASGGGLNPVVFIPGDGGSQLEAKLNKSAVVHYLCQKTTSSYFNIWLNLELLTPVIIDCWIDNVKLKYDNVTRKTSNMDGVDIRVTGFGNTESVEYLDPSHASSGYYFKDIGNALVNLGYVRNLSVRGAPFDFRKAPNENQDYFIQLRELIEATYTANNNTPIILIAHSMGGPMSIYFLSIQSSAWKAKYIKSLVSLSGAWGGTVKAVKVYTIGDNLGSYFLRESVMRQEQITSPSLAWLLPSPYFWHQDETLVQTEHKNYSLRNLQEYFKDIQFMDGWEMKKDTDPFRINITAPGVEVHCLYGINVPTVEKLYYKPGAWLDGYPVLINGDGDGTVNRRSLEGCMLWQRMQKQPVHVVPMRNVDHMQILNSGSVISYITNLMKLS</sequence>
<dbReference type="EMBL" id="GEZM01017645">
    <property type="protein sequence ID" value="JAV90524.1"/>
    <property type="molecule type" value="Transcribed_RNA"/>
</dbReference>
<dbReference type="SUPFAM" id="SSF53474">
    <property type="entry name" value="alpha/beta-Hydrolases"/>
    <property type="match status" value="1"/>
</dbReference>
<dbReference type="Proteomes" id="UP000327044">
    <property type="component" value="Unassembled WGS sequence"/>
</dbReference>
<dbReference type="Gene3D" id="3.40.50.1820">
    <property type="entry name" value="alpha/beta hydrolase"/>
    <property type="match status" value="2"/>
</dbReference>
<dbReference type="InterPro" id="IPR003386">
    <property type="entry name" value="LACT/PDAT_acylTrfase"/>
</dbReference>
<gene>
    <name evidence="3" type="ORF">PPYR_09278</name>
</gene>
<dbReference type="Pfam" id="PF02450">
    <property type="entry name" value="LCAT"/>
    <property type="match status" value="1"/>
</dbReference>